<evidence type="ECO:0000256" key="1">
    <source>
        <dbReference type="SAM" id="MobiDB-lite"/>
    </source>
</evidence>
<dbReference type="EMBL" id="GBRH01223519">
    <property type="protein sequence ID" value="JAD74376.1"/>
    <property type="molecule type" value="Transcribed_RNA"/>
</dbReference>
<evidence type="ECO:0000313" key="2">
    <source>
        <dbReference type="EMBL" id="JAD74376.1"/>
    </source>
</evidence>
<reference evidence="2" key="1">
    <citation type="submission" date="2014-09" db="EMBL/GenBank/DDBJ databases">
        <authorList>
            <person name="Magalhaes I.L.F."/>
            <person name="Oliveira U."/>
            <person name="Santos F.R."/>
            <person name="Vidigal T.H.D.A."/>
            <person name="Brescovit A.D."/>
            <person name="Santos A.J."/>
        </authorList>
    </citation>
    <scope>NUCLEOTIDE SEQUENCE</scope>
    <source>
        <tissue evidence="2">Shoot tissue taken approximately 20 cm above the soil surface</tissue>
    </source>
</reference>
<feature type="region of interest" description="Disordered" evidence="1">
    <location>
        <begin position="1"/>
        <end position="33"/>
    </location>
</feature>
<proteinExistence type="predicted"/>
<sequence>METAAAPYGLVPPRPGRVSLSAPRAPSRRANNTSGYGTSVVASCWSFGRRSAPAALLF</sequence>
<dbReference type="AlphaFoldDB" id="A0A0A9CFK7"/>
<reference evidence="2" key="2">
    <citation type="journal article" date="2015" name="Data Brief">
        <title>Shoot transcriptome of the giant reed, Arundo donax.</title>
        <authorList>
            <person name="Barrero R.A."/>
            <person name="Guerrero F.D."/>
            <person name="Moolhuijzen P."/>
            <person name="Goolsby J.A."/>
            <person name="Tidwell J."/>
            <person name="Bellgard S.E."/>
            <person name="Bellgard M.I."/>
        </authorList>
    </citation>
    <scope>NUCLEOTIDE SEQUENCE</scope>
    <source>
        <tissue evidence="2">Shoot tissue taken approximately 20 cm above the soil surface</tissue>
    </source>
</reference>
<name>A0A0A9CFK7_ARUDO</name>
<accession>A0A0A9CFK7</accession>
<protein>
    <submittedName>
        <fullName evidence="2">Uncharacterized protein</fullName>
    </submittedName>
</protein>
<organism evidence="2">
    <name type="scientific">Arundo donax</name>
    <name type="common">Giant reed</name>
    <name type="synonym">Donax arundinaceus</name>
    <dbReference type="NCBI Taxonomy" id="35708"/>
    <lineage>
        <taxon>Eukaryota</taxon>
        <taxon>Viridiplantae</taxon>
        <taxon>Streptophyta</taxon>
        <taxon>Embryophyta</taxon>
        <taxon>Tracheophyta</taxon>
        <taxon>Spermatophyta</taxon>
        <taxon>Magnoliopsida</taxon>
        <taxon>Liliopsida</taxon>
        <taxon>Poales</taxon>
        <taxon>Poaceae</taxon>
        <taxon>PACMAD clade</taxon>
        <taxon>Arundinoideae</taxon>
        <taxon>Arundineae</taxon>
        <taxon>Arundo</taxon>
    </lineage>
</organism>